<organism evidence="8 9">
    <name type="scientific">Sphingomonas lutea</name>
    <dbReference type="NCBI Taxonomy" id="1045317"/>
    <lineage>
        <taxon>Bacteria</taxon>
        <taxon>Pseudomonadati</taxon>
        <taxon>Pseudomonadota</taxon>
        <taxon>Alphaproteobacteria</taxon>
        <taxon>Sphingomonadales</taxon>
        <taxon>Sphingomonadaceae</taxon>
        <taxon>Sphingomonas</taxon>
    </lineage>
</organism>
<dbReference type="InterPro" id="IPR040449">
    <property type="entry name" value="Peptidase_S66_N"/>
</dbReference>
<dbReference type="InterPro" id="IPR027478">
    <property type="entry name" value="LdcA_N"/>
</dbReference>
<comment type="similarity">
    <text evidence="1">Belongs to the peptidase S66 family.</text>
</comment>
<feature type="domain" description="LD-carboxypeptidase N-terminal" evidence="6">
    <location>
        <begin position="3"/>
        <end position="116"/>
    </location>
</feature>
<evidence type="ECO:0000256" key="2">
    <source>
        <dbReference type="ARBA" id="ARBA00022645"/>
    </source>
</evidence>
<evidence type="ECO:0000256" key="5">
    <source>
        <dbReference type="ARBA" id="ARBA00022825"/>
    </source>
</evidence>
<dbReference type="SUPFAM" id="SSF52317">
    <property type="entry name" value="Class I glutamine amidotransferase-like"/>
    <property type="match status" value="1"/>
</dbReference>
<dbReference type="Gene3D" id="3.50.30.60">
    <property type="entry name" value="LD-carboxypeptidase A C-terminal domain-like"/>
    <property type="match status" value="1"/>
</dbReference>
<protein>
    <submittedName>
        <fullName evidence="8">LD-carboxypeptidase</fullName>
    </submittedName>
</protein>
<evidence type="ECO:0000256" key="1">
    <source>
        <dbReference type="ARBA" id="ARBA00010233"/>
    </source>
</evidence>
<evidence type="ECO:0000313" key="9">
    <source>
        <dbReference type="Proteomes" id="UP000515971"/>
    </source>
</evidence>
<dbReference type="PANTHER" id="PTHR30237:SF2">
    <property type="entry name" value="MUREIN TETRAPEPTIDE CARBOXYPEPTIDASE"/>
    <property type="match status" value="1"/>
</dbReference>
<reference evidence="8 9" key="1">
    <citation type="submission" date="2020-08" db="EMBL/GenBank/DDBJ databases">
        <title>Genome sequence of Sphingomonas lutea KCTC 23642T.</title>
        <authorList>
            <person name="Hyun D.-W."/>
            <person name="Bae J.-W."/>
        </authorList>
    </citation>
    <scope>NUCLEOTIDE SEQUENCE [LARGE SCALE GENOMIC DNA]</scope>
    <source>
        <strain evidence="8 9">KCTC 23642</strain>
    </source>
</reference>
<dbReference type="PANTHER" id="PTHR30237">
    <property type="entry name" value="MURAMOYLTETRAPEPTIDE CARBOXYPEPTIDASE"/>
    <property type="match status" value="1"/>
</dbReference>
<evidence type="ECO:0000259" key="7">
    <source>
        <dbReference type="Pfam" id="PF17676"/>
    </source>
</evidence>
<keyword evidence="4" id="KW-0378">Hydrolase</keyword>
<sequence>MKIAVVAPSCTLKRDAADRLEALAASRGDCELAIHPQCFLSDGHFAGSDEHRLAALREVMADPTVDAVWSARGGYGSNRIAEAAVRDLPPAARDKIYLGYSDSGFLHAAFHKAGLKCAWGPMPQDVAREGGEAAVTRAIDWLVRRDAAAIEPALQAPAMAFNLTVLAALLGTVLEPDLRGVELLIEDVSEHHYRIDRTMFHVTSSANVRSVARLRLGRVGDIPANDPDFGRDESAIVEEWCHRAGIPYGGRADIGHDTENKVVPFGSN</sequence>
<dbReference type="RefSeq" id="WP_187539688.1">
    <property type="nucleotide sequence ID" value="NZ_BAABJT010000001.1"/>
</dbReference>
<dbReference type="InterPro" id="IPR040921">
    <property type="entry name" value="Peptidase_S66C"/>
</dbReference>
<dbReference type="Gene3D" id="3.40.50.10740">
    <property type="entry name" value="Class I glutamine amidotransferase-like"/>
    <property type="match status" value="1"/>
</dbReference>
<proteinExistence type="inferred from homology"/>
<dbReference type="InterPro" id="IPR029062">
    <property type="entry name" value="Class_I_gatase-like"/>
</dbReference>
<evidence type="ECO:0000256" key="3">
    <source>
        <dbReference type="ARBA" id="ARBA00022670"/>
    </source>
</evidence>
<accession>A0A7G9SKC7</accession>
<dbReference type="AlphaFoldDB" id="A0A7G9SKC7"/>
<dbReference type="Pfam" id="PF17676">
    <property type="entry name" value="Peptidase_S66C"/>
    <property type="match status" value="1"/>
</dbReference>
<dbReference type="GO" id="GO:0006508">
    <property type="term" value="P:proteolysis"/>
    <property type="evidence" value="ECO:0007669"/>
    <property type="project" value="UniProtKB-KW"/>
</dbReference>
<dbReference type="CDD" id="cd07025">
    <property type="entry name" value="Peptidase_S66"/>
    <property type="match status" value="1"/>
</dbReference>
<dbReference type="KEGG" id="slut:H9L13_05390"/>
<evidence type="ECO:0000259" key="6">
    <source>
        <dbReference type="Pfam" id="PF02016"/>
    </source>
</evidence>
<dbReference type="SUPFAM" id="SSF141986">
    <property type="entry name" value="LD-carboxypeptidase A C-terminal domain-like"/>
    <property type="match status" value="1"/>
</dbReference>
<dbReference type="InterPro" id="IPR027461">
    <property type="entry name" value="Carboxypeptidase_A_C_sf"/>
</dbReference>
<dbReference type="GO" id="GO:0004180">
    <property type="term" value="F:carboxypeptidase activity"/>
    <property type="evidence" value="ECO:0007669"/>
    <property type="project" value="UniProtKB-KW"/>
</dbReference>
<evidence type="ECO:0000256" key="4">
    <source>
        <dbReference type="ARBA" id="ARBA00022801"/>
    </source>
</evidence>
<feature type="domain" description="LD-carboxypeptidase C-terminal" evidence="7">
    <location>
        <begin position="162"/>
        <end position="267"/>
    </location>
</feature>
<keyword evidence="5" id="KW-0720">Serine protease</keyword>
<name>A0A7G9SKC7_9SPHN</name>
<evidence type="ECO:0000313" key="8">
    <source>
        <dbReference type="EMBL" id="QNN68302.1"/>
    </source>
</evidence>
<keyword evidence="3" id="KW-0645">Protease</keyword>
<dbReference type="InterPro" id="IPR003507">
    <property type="entry name" value="S66_fam"/>
</dbReference>
<dbReference type="EMBL" id="CP060718">
    <property type="protein sequence ID" value="QNN68302.1"/>
    <property type="molecule type" value="Genomic_DNA"/>
</dbReference>
<dbReference type="GO" id="GO:0008236">
    <property type="term" value="F:serine-type peptidase activity"/>
    <property type="evidence" value="ECO:0007669"/>
    <property type="project" value="UniProtKB-KW"/>
</dbReference>
<dbReference type="Pfam" id="PF02016">
    <property type="entry name" value="Peptidase_S66"/>
    <property type="match status" value="1"/>
</dbReference>
<gene>
    <name evidence="8" type="ORF">H9L13_05390</name>
</gene>
<dbReference type="Proteomes" id="UP000515971">
    <property type="component" value="Chromosome"/>
</dbReference>
<keyword evidence="2 8" id="KW-0121">Carboxypeptidase</keyword>
<keyword evidence="9" id="KW-1185">Reference proteome</keyword>